<dbReference type="GO" id="GO:0006637">
    <property type="term" value="P:acyl-CoA metabolic process"/>
    <property type="evidence" value="ECO:0007669"/>
    <property type="project" value="TreeGrafter"/>
</dbReference>
<dbReference type="InterPro" id="IPR045851">
    <property type="entry name" value="AMP-bd_C_sf"/>
</dbReference>
<comment type="similarity">
    <text evidence="1">Belongs to the ATP-dependent AMP-binding enzyme family.</text>
</comment>
<evidence type="ECO:0000313" key="6">
    <source>
        <dbReference type="EMBL" id="GAH17630.1"/>
    </source>
</evidence>
<proteinExistence type="inferred from homology"/>
<dbReference type="AlphaFoldDB" id="X1EB93"/>
<keyword evidence="2" id="KW-0436">Ligase</keyword>
<dbReference type="FunFam" id="3.30.300.30:FF:000005">
    <property type="entry name" value="Acyl-coenzyme A synthetase ACSM5, mitochondrial"/>
    <property type="match status" value="1"/>
</dbReference>
<dbReference type="PANTHER" id="PTHR43605:SF10">
    <property type="entry name" value="ACYL-COA SYNTHETASE MEDIUM CHAIN FAMILY MEMBER 3"/>
    <property type="match status" value="1"/>
</dbReference>
<evidence type="ECO:0000256" key="4">
    <source>
        <dbReference type="ARBA" id="ARBA00022840"/>
    </source>
</evidence>
<evidence type="ECO:0000259" key="5">
    <source>
        <dbReference type="Pfam" id="PF13193"/>
    </source>
</evidence>
<organism evidence="6">
    <name type="scientific">marine sediment metagenome</name>
    <dbReference type="NCBI Taxonomy" id="412755"/>
    <lineage>
        <taxon>unclassified sequences</taxon>
        <taxon>metagenomes</taxon>
        <taxon>ecological metagenomes</taxon>
    </lineage>
</organism>
<feature type="non-terminal residue" evidence="6">
    <location>
        <position position="1"/>
    </location>
</feature>
<reference evidence="6" key="1">
    <citation type="journal article" date="2014" name="Front. Microbiol.">
        <title>High frequency of phylogenetically diverse reductive dehalogenase-homologous genes in deep subseafloor sedimentary metagenomes.</title>
        <authorList>
            <person name="Kawai M."/>
            <person name="Futagami T."/>
            <person name="Toyoda A."/>
            <person name="Takaki Y."/>
            <person name="Nishi S."/>
            <person name="Hori S."/>
            <person name="Arai W."/>
            <person name="Tsubouchi T."/>
            <person name="Morono Y."/>
            <person name="Uchiyama I."/>
            <person name="Ito T."/>
            <person name="Fujiyama A."/>
            <person name="Inagaki F."/>
            <person name="Takami H."/>
        </authorList>
    </citation>
    <scope>NUCLEOTIDE SEQUENCE</scope>
    <source>
        <strain evidence="6">Expedition CK06-06</strain>
    </source>
</reference>
<gene>
    <name evidence="6" type="ORF">S01H4_55202</name>
</gene>
<evidence type="ECO:0000256" key="2">
    <source>
        <dbReference type="ARBA" id="ARBA00022598"/>
    </source>
</evidence>
<keyword evidence="4" id="KW-0067">ATP-binding</keyword>
<dbReference type="GO" id="GO:0006633">
    <property type="term" value="P:fatty acid biosynthetic process"/>
    <property type="evidence" value="ECO:0007669"/>
    <property type="project" value="TreeGrafter"/>
</dbReference>
<dbReference type="EMBL" id="BART01031834">
    <property type="protein sequence ID" value="GAH17630.1"/>
    <property type="molecule type" value="Genomic_DNA"/>
</dbReference>
<dbReference type="PANTHER" id="PTHR43605">
    <property type="entry name" value="ACYL-COENZYME A SYNTHETASE"/>
    <property type="match status" value="1"/>
</dbReference>
<dbReference type="GO" id="GO:0004321">
    <property type="term" value="F:fatty-acyl-CoA synthase activity"/>
    <property type="evidence" value="ECO:0007669"/>
    <property type="project" value="TreeGrafter"/>
</dbReference>
<dbReference type="Gene3D" id="3.30.300.30">
    <property type="match status" value="1"/>
</dbReference>
<dbReference type="InterPro" id="IPR025110">
    <property type="entry name" value="AMP-bd_C"/>
</dbReference>
<dbReference type="SUPFAM" id="SSF56801">
    <property type="entry name" value="Acetyl-CoA synthetase-like"/>
    <property type="match status" value="1"/>
</dbReference>
<accession>X1EB93</accession>
<protein>
    <recommendedName>
        <fullName evidence="5">AMP-binding enzyme C-terminal domain-containing protein</fullName>
    </recommendedName>
</protein>
<evidence type="ECO:0000256" key="1">
    <source>
        <dbReference type="ARBA" id="ARBA00006432"/>
    </source>
</evidence>
<dbReference type="InterPro" id="IPR051087">
    <property type="entry name" value="Mitochondrial_ACSM"/>
</dbReference>
<name>X1EB93_9ZZZZ</name>
<dbReference type="GO" id="GO:0016405">
    <property type="term" value="F:CoA-ligase activity"/>
    <property type="evidence" value="ECO:0007669"/>
    <property type="project" value="UniProtKB-ARBA"/>
</dbReference>
<sequence length="108" mass="12113">DLIMASGYRISPFEVESAIISHPDVLECAVAASPDSIRGVIVKAFVVLHDKNKASDELVKNIQEHAKKVAAPYKYPREIEFVEELPKTQSGKIKRKVLRELEKEKKGI</sequence>
<keyword evidence="3" id="KW-0547">Nucleotide-binding</keyword>
<dbReference type="GO" id="GO:0005524">
    <property type="term" value="F:ATP binding"/>
    <property type="evidence" value="ECO:0007669"/>
    <property type="project" value="UniProtKB-KW"/>
</dbReference>
<feature type="domain" description="AMP-binding enzyme C-terminal" evidence="5">
    <location>
        <begin position="14"/>
        <end position="92"/>
    </location>
</feature>
<evidence type="ECO:0000256" key="3">
    <source>
        <dbReference type="ARBA" id="ARBA00022741"/>
    </source>
</evidence>
<dbReference type="Pfam" id="PF13193">
    <property type="entry name" value="AMP-binding_C"/>
    <property type="match status" value="1"/>
</dbReference>
<comment type="caution">
    <text evidence="6">The sequence shown here is derived from an EMBL/GenBank/DDBJ whole genome shotgun (WGS) entry which is preliminary data.</text>
</comment>
<dbReference type="GO" id="GO:0015645">
    <property type="term" value="F:fatty acid ligase activity"/>
    <property type="evidence" value="ECO:0007669"/>
    <property type="project" value="TreeGrafter"/>
</dbReference>